<accession>A0ABY8XV41</accession>
<dbReference type="EMBL" id="CP127173">
    <property type="protein sequence ID" value="WIV59557.1"/>
    <property type="molecule type" value="Genomic_DNA"/>
</dbReference>
<name>A0ABY8XV41_9PSEU</name>
<feature type="region of interest" description="Disordered" evidence="1">
    <location>
        <begin position="1"/>
        <end position="28"/>
    </location>
</feature>
<dbReference type="Proteomes" id="UP001227101">
    <property type="component" value="Chromosome"/>
</dbReference>
<reference evidence="2 3" key="1">
    <citation type="submission" date="2023-06" db="EMBL/GenBank/DDBJ databases">
        <authorList>
            <person name="Oyuntsetseg B."/>
            <person name="Kim S.B."/>
        </authorList>
    </citation>
    <scope>NUCLEOTIDE SEQUENCE [LARGE SCALE GENOMIC DNA]</scope>
    <source>
        <strain evidence="2 3">2-2</strain>
    </source>
</reference>
<gene>
    <name evidence="2" type="ORF">QP939_13550</name>
</gene>
<evidence type="ECO:0000313" key="2">
    <source>
        <dbReference type="EMBL" id="WIV59557.1"/>
    </source>
</evidence>
<dbReference type="RefSeq" id="WP_285457102.1">
    <property type="nucleotide sequence ID" value="NZ_CP127173.1"/>
</dbReference>
<evidence type="ECO:0000313" key="3">
    <source>
        <dbReference type="Proteomes" id="UP001227101"/>
    </source>
</evidence>
<evidence type="ECO:0000256" key="1">
    <source>
        <dbReference type="SAM" id="MobiDB-lite"/>
    </source>
</evidence>
<protein>
    <submittedName>
        <fullName evidence="2">Uncharacterized protein</fullName>
    </submittedName>
</protein>
<proteinExistence type="predicted"/>
<sequence>MTFYTAWTQAGRPPQTGGRQRPISPDFPGGPLHAITAESLAAYGRGEPVHTLCGFRVLRTQGLEWPPSLGGDRCRTCTTKIDDFSRNHALD</sequence>
<keyword evidence="3" id="KW-1185">Reference proteome</keyword>
<organism evidence="2 3">
    <name type="scientific">Amycolatopsis nalaikhensis</name>
    <dbReference type="NCBI Taxonomy" id="715472"/>
    <lineage>
        <taxon>Bacteria</taxon>
        <taxon>Bacillati</taxon>
        <taxon>Actinomycetota</taxon>
        <taxon>Actinomycetes</taxon>
        <taxon>Pseudonocardiales</taxon>
        <taxon>Pseudonocardiaceae</taxon>
        <taxon>Amycolatopsis</taxon>
    </lineage>
</organism>